<dbReference type="InterPro" id="IPR009071">
    <property type="entry name" value="HMG_box_dom"/>
</dbReference>
<feature type="compositionally biased region" description="Basic residues" evidence="10">
    <location>
        <begin position="178"/>
        <end position="188"/>
    </location>
</feature>
<evidence type="ECO:0000313" key="13">
    <source>
        <dbReference type="Proteomes" id="UP000001307"/>
    </source>
</evidence>
<protein>
    <recommendedName>
        <fullName evidence="11">HMG box domain-containing protein</fullName>
    </recommendedName>
</protein>
<gene>
    <name evidence="12" type="ORF">GSOID_T00012371001</name>
</gene>
<dbReference type="OrthoDB" id="2307332at2759"/>
<dbReference type="AlphaFoldDB" id="E4XIF0"/>
<name>E4XIF0_OIKDI</name>
<proteinExistence type="inferred from homology"/>
<evidence type="ECO:0000256" key="5">
    <source>
        <dbReference type="ARBA" id="ARBA00023125"/>
    </source>
</evidence>
<evidence type="ECO:0000256" key="7">
    <source>
        <dbReference type="ARBA" id="ARBA00023163"/>
    </source>
</evidence>
<evidence type="ECO:0000256" key="1">
    <source>
        <dbReference type="ARBA" id="ARBA00004123"/>
    </source>
</evidence>
<keyword evidence="13" id="KW-1185">Reference proteome</keyword>
<feature type="region of interest" description="Disordered" evidence="10">
    <location>
        <begin position="166"/>
        <end position="188"/>
    </location>
</feature>
<evidence type="ECO:0000256" key="10">
    <source>
        <dbReference type="SAM" id="MobiDB-lite"/>
    </source>
</evidence>
<evidence type="ECO:0000256" key="3">
    <source>
        <dbReference type="ARBA" id="ARBA00022687"/>
    </source>
</evidence>
<dbReference type="EMBL" id="FN653055">
    <property type="protein sequence ID" value="CBY10351.1"/>
    <property type="molecule type" value="Genomic_DNA"/>
</dbReference>
<dbReference type="Pfam" id="PF00505">
    <property type="entry name" value="HMG_box"/>
    <property type="match status" value="1"/>
</dbReference>
<keyword evidence="6" id="KW-0010">Activator</keyword>
<dbReference type="FunFam" id="1.10.30.10:FF:000001">
    <property type="entry name" value="transcription factor 7 isoform X2"/>
    <property type="match status" value="1"/>
</dbReference>
<feature type="compositionally biased region" description="Low complexity" evidence="10">
    <location>
        <begin position="284"/>
        <end position="297"/>
    </location>
</feature>
<feature type="DNA-binding region" description="HMG box" evidence="9">
    <location>
        <begin position="187"/>
        <end position="255"/>
    </location>
</feature>
<dbReference type="PANTHER" id="PTHR10373">
    <property type="entry name" value="TRANSCRIPTION FACTOR 7 FAMILY MEMBER"/>
    <property type="match status" value="1"/>
</dbReference>
<dbReference type="GO" id="GO:0060070">
    <property type="term" value="P:canonical Wnt signaling pathway"/>
    <property type="evidence" value="ECO:0007669"/>
    <property type="project" value="TreeGrafter"/>
</dbReference>
<dbReference type="GO" id="GO:0000785">
    <property type="term" value="C:chromatin"/>
    <property type="evidence" value="ECO:0007669"/>
    <property type="project" value="TreeGrafter"/>
</dbReference>
<evidence type="ECO:0000256" key="9">
    <source>
        <dbReference type="PROSITE-ProRule" id="PRU00267"/>
    </source>
</evidence>
<evidence type="ECO:0000259" key="11">
    <source>
        <dbReference type="PROSITE" id="PS50118"/>
    </source>
</evidence>
<dbReference type="SMART" id="SM00398">
    <property type="entry name" value="HMG"/>
    <property type="match status" value="1"/>
</dbReference>
<keyword evidence="8 9" id="KW-0539">Nucleus</keyword>
<dbReference type="PANTHER" id="PTHR10373:SF38">
    <property type="entry name" value="PROTEIN PANGOLIN, ISOFORM J"/>
    <property type="match status" value="1"/>
</dbReference>
<dbReference type="Proteomes" id="UP000001307">
    <property type="component" value="Unassembled WGS sequence"/>
</dbReference>
<dbReference type="SUPFAM" id="SSF47095">
    <property type="entry name" value="HMG-box"/>
    <property type="match status" value="1"/>
</dbReference>
<feature type="compositionally biased region" description="Basic and acidic residues" evidence="10">
    <location>
        <begin position="30"/>
        <end position="54"/>
    </location>
</feature>
<dbReference type="InParanoid" id="E4XIF0"/>
<feature type="region of interest" description="Disordered" evidence="10">
    <location>
        <begin position="255"/>
        <end position="304"/>
    </location>
</feature>
<keyword evidence="3" id="KW-0879">Wnt signaling pathway</keyword>
<evidence type="ECO:0000313" key="12">
    <source>
        <dbReference type="EMBL" id="CBY10351.1"/>
    </source>
</evidence>
<dbReference type="PROSITE" id="PS50118">
    <property type="entry name" value="HMG_BOX_2"/>
    <property type="match status" value="1"/>
</dbReference>
<dbReference type="GO" id="GO:0000978">
    <property type="term" value="F:RNA polymerase II cis-regulatory region sequence-specific DNA binding"/>
    <property type="evidence" value="ECO:0007669"/>
    <property type="project" value="TreeGrafter"/>
</dbReference>
<feature type="region of interest" description="Disordered" evidence="10">
    <location>
        <begin position="436"/>
        <end position="500"/>
    </location>
</feature>
<keyword evidence="7" id="KW-0804">Transcription</keyword>
<accession>E4XIF0</accession>
<dbReference type="GO" id="GO:1990907">
    <property type="term" value="C:beta-catenin-TCF complex"/>
    <property type="evidence" value="ECO:0007669"/>
    <property type="project" value="TreeGrafter"/>
</dbReference>
<feature type="region of interest" description="Disordered" evidence="10">
    <location>
        <begin position="1"/>
        <end position="72"/>
    </location>
</feature>
<dbReference type="InterPro" id="IPR036910">
    <property type="entry name" value="HMG_box_dom_sf"/>
</dbReference>
<dbReference type="CDD" id="cd21996">
    <property type="entry name" value="HMG-box_TCF7-like"/>
    <property type="match status" value="1"/>
</dbReference>
<sequence>MSSEIPQEPTDTAADEPKVFQNVEDDANVEDDHGDHLSDIKGDLVDEVDNKDSQGENSESGENKDERKPLSLYPEGLSPNLFSHTLFNHPTFTLPYLSSLYNGGLPGASPDLSKEGPFPGLNPFQSSINPWARYQGLSGLQYPFPGLRPPGLQGAFGHFQNPAAQNLHKEREHEAPQKKPKSKKPHIKKPLNAFMLYMKEQRAKVVSECTLKESAAINQILGRKWHALNKEEQQKYYEMARKEREKHMVMYPGWSARDNYGKRKKNKDGMPGGQQMEEKRRKSQSSGSSASHQHSGAFDNGNDGGSAKKCRAVYGLEAQHMWCAPCRRKKKCVRYPEGDDFPQHNGIQGNSLLSNSPLALGMLQGSPLSPHFNQGSPGGYMSHSPLGMADHSAMLAAAQMQNALNTSALSGMLNAARPPFSTSQGMPFGMCHPLGGKVSPIGRGTPSSDGGSGSAGNGPTIQGSIEVKLEETDDQLSPCVSPEPAPPMKRPRLEPQGIAT</sequence>
<keyword evidence="4" id="KW-0805">Transcription regulation</keyword>
<evidence type="ECO:0000256" key="8">
    <source>
        <dbReference type="ARBA" id="ARBA00023242"/>
    </source>
</evidence>
<evidence type="ECO:0000256" key="6">
    <source>
        <dbReference type="ARBA" id="ARBA00023159"/>
    </source>
</evidence>
<comment type="subcellular location">
    <subcellularLocation>
        <location evidence="1">Nucleus</location>
    </subcellularLocation>
</comment>
<evidence type="ECO:0000256" key="2">
    <source>
        <dbReference type="ARBA" id="ARBA00006569"/>
    </source>
</evidence>
<dbReference type="Gene3D" id="1.10.30.10">
    <property type="entry name" value="High mobility group box domain"/>
    <property type="match status" value="1"/>
</dbReference>
<comment type="similarity">
    <text evidence="2">Belongs to the TCF/LEF family.</text>
</comment>
<organism evidence="12">
    <name type="scientific">Oikopleura dioica</name>
    <name type="common">Tunicate</name>
    <dbReference type="NCBI Taxonomy" id="34765"/>
    <lineage>
        <taxon>Eukaryota</taxon>
        <taxon>Metazoa</taxon>
        <taxon>Chordata</taxon>
        <taxon>Tunicata</taxon>
        <taxon>Appendicularia</taxon>
        <taxon>Copelata</taxon>
        <taxon>Oikopleuridae</taxon>
        <taxon>Oikopleura</taxon>
    </lineage>
</organism>
<feature type="compositionally biased region" description="Basic and acidic residues" evidence="10">
    <location>
        <begin position="167"/>
        <end position="177"/>
    </location>
</feature>
<reference evidence="12" key="1">
    <citation type="journal article" date="2010" name="Science">
        <title>Plasticity of animal genome architecture unmasked by rapid evolution of a pelagic tunicate.</title>
        <authorList>
            <person name="Denoeud F."/>
            <person name="Henriet S."/>
            <person name="Mungpakdee S."/>
            <person name="Aury J.M."/>
            <person name="Da Silva C."/>
            <person name="Brinkmann H."/>
            <person name="Mikhaleva J."/>
            <person name="Olsen L.C."/>
            <person name="Jubin C."/>
            <person name="Canestro C."/>
            <person name="Bouquet J.M."/>
            <person name="Danks G."/>
            <person name="Poulain J."/>
            <person name="Campsteijn C."/>
            <person name="Adamski M."/>
            <person name="Cross I."/>
            <person name="Yadetie F."/>
            <person name="Muffato M."/>
            <person name="Louis A."/>
            <person name="Butcher S."/>
            <person name="Tsagkogeorga G."/>
            <person name="Konrad A."/>
            <person name="Singh S."/>
            <person name="Jensen M.F."/>
            <person name="Cong E.H."/>
            <person name="Eikeseth-Otteraa H."/>
            <person name="Noel B."/>
            <person name="Anthouard V."/>
            <person name="Porcel B.M."/>
            <person name="Kachouri-Lafond R."/>
            <person name="Nishino A."/>
            <person name="Ugolini M."/>
            <person name="Chourrout P."/>
            <person name="Nishida H."/>
            <person name="Aasland R."/>
            <person name="Huzurbazar S."/>
            <person name="Westhof E."/>
            <person name="Delsuc F."/>
            <person name="Lehrach H."/>
            <person name="Reinhardt R."/>
            <person name="Weissenbach J."/>
            <person name="Roy S.W."/>
            <person name="Artiguenave F."/>
            <person name="Postlethwait J.H."/>
            <person name="Manak J.R."/>
            <person name="Thompson E.M."/>
            <person name="Jaillon O."/>
            <person name="Du Pasquier L."/>
            <person name="Boudinot P."/>
            <person name="Liberles D.A."/>
            <person name="Volff J.N."/>
            <person name="Philippe H."/>
            <person name="Lenhard B."/>
            <person name="Roest Crollius H."/>
            <person name="Wincker P."/>
            <person name="Chourrout D."/>
        </authorList>
    </citation>
    <scope>NUCLEOTIDE SEQUENCE [LARGE SCALE GENOMIC DNA]</scope>
</reference>
<keyword evidence="5 9" id="KW-0238">DNA-binding</keyword>
<dbReference type="InterPro" id="IPR024940">
    <property type="entry name" value="TCF/LEF"/>
</dbReference>
<feature type="domain" description="HMG box" evidence="11">
    <location>
        <begin position="187"/>
        <end position="255"/>
    </location>
</feature>
<dbReference type="SMART" id="SM01366">
    <property type="entry name" value="c-clamp"/>
    <property type="match status" value="1"/>
</dbReference>
<dbReference type="GO" id="GO:0000981">
    <property type="term" value="F:DNA-binding transcription factor activity, RNA polymerase II-specific"/>
    <property type="evidence" value="ECO:0007669"/>
    <property type="project" value="TreeGrafter"/>
</dbReference>
<evidence type="ECO:0000256" key="4">
    <source>
        <dbReference type="ARBA" id="ARBA00023015"/>
    </source>
</evidence>